<reference evidence="18" key="2">
    <citation type="journal article" date="2017" name="PLoS ONE">
        <title>The Complete Maternally and Paternally Inherited Mitochondrial Genomes of a Freshwater Mussel Potamilus alatus (Bivalvia: Unionidae).</title>
        <authorList>
            <person name="Wen H.B."/>
            <person name="Cao Z.M."/>
            <person name="Hua D."/>
            <person name="Xu P."/>
            <person name="Ma X.Y."/>
            <person name="Jin W."/>
            <person name="Yuan X.H."/>
            <person name="Gu R.B."/>
        </authorList>
    </citation>
    <scope>NUCLEOTIDE SEQUENCE</scope>
</reference>
<evidence type="ECO:0000256" key="11">
    <source>
        <dbReference type="ARBA" id="ARBA00023027"/>
    </source>
</evidence>
<evidence type="ECO:0000256" key="6">
    <source>
        <dbReference type="ARBA" id="ARBA00022660"/>
    </source>
</evidence>
<keyword evidence="6 16" id="KW-0679">Respiratory chain</keyword>
<dbReference type="GeneID" id="31079905"/>
<evidence type="ECO:0000256" key="4">
    <source>
        <dbReference type="ARBA" id="ARBA00021006"/>
    </source>
</evidence>
<comment type="subcellular location">
    <subcellularLocation>
        <location evidence="1 16">Mitochondrion membrane</location>
        <topology evidence="1 16">Multi-pass membrane protein</topology>
    </subcellularLocation>
</comment>
<evidence type="ECO:0000256" key="9">
    <source>
        <dbReference type="ARBA" id="ARBA00022982"/>
    </source>
</evidence>
<name>A0A1P8AJ42_9BIVA</name>
<dbReference type="GO" id="GO:0015990">
    <property type="term" value="P:electron transport coupled proton transport"/>
    <property type="evidence" value="ECO:0007669"/>
    <property type="project" value="TreeGrafter"/>
</dbReference>
<feature type="transmembrane region" description="Helical" evidence="16">
    <location>
        <begin position="381"/>
        <end position="411"/>
    </location>
</feature>
<dbReference type="AlphaFoldDB" id="A0A1P8AJ42"/>
<evidence type="ECO:0000313" key="18">
    <source>
        <dbReference type="EMBL" id="AMZ00194.1"/>
    </source>
</evidence>
<feature type="transmembrane region" description="Helical" evidence="16">
    <location>
        <begin position="99"/>
        <end position="116"/>
    </location>
</feature>
<evidence type="ECO:0000256" key="16">
    <source>
        <dbReference type="RuleBase" id="RU003297"/>
    </source>
</evidence>
<gene>
    <name evidence="18" type="primary">ND4</name>
</gene>
<feature type="transmembrane region" description="Helical" evidence="16">
    <location>
        <begin position="122"/>
        <end position="142"/>
    </location>
</feature>
<keyword evidence="13 16" id="KW-0496">Mitochondrion</keyword>
<reference evidence="18" key="1">
    <citation type="submission" date="2016-01" db="EMBL/GenBank/DDBJ databases">
        <authorList>
            <person name="Oliw E.H."/>
        </authorList>
    </citation>
    <scope>NUCLEOTIDE SEQUENCE</scope>
</reference>
<geneLocation type="mitochondrion" evidence="18"/>
<dbReference type="GO" id="GO:0031966">
    <property type="term" value="C:mitochondrial membrane"/>
    <property type="evidence" value="ECO:0007669"/>
    <property type="project" value="UniProtKB-SubCell"/>
</dbReference>
<feature type="transmembrane region" description="Helical" evidence="16">
    <location>
        <begin position="230"/>
        <end position="252"/>
    </location>
</feature>
<comment type="similarity">
    <text evidence="2 16">Belongs to the complex I subunit 4 family.</text>
</comment>
<feature type="transmembrane region" description="Helical" evidence="16">
    <location>
        <begin position="315"/>
        <end position="333"/>
    </location>
</feature>
<keyword evidence="14 16" id="KW-0472">Membrane</keyword>
<feature type="transmembrane region" description="Helical" evidence="16">
    <location>
        <begin position="194"/>
        <end position="218"/>
    </location>
</feature>
<dbReference type="InterPro" id="IPR003918">
    <property type="entry name" value="NADH_UbQ_OxRdtase"/>
</dbReference>
<dbReference type="GO" id="GO:0008137">
    <property type="term" value="F:NADH dehydrogenase (ubiquinone) activity"/>
    <property type="evidence" value="ECO:0007669"/>
    <property type="project" value="UniProtKB-UniRule"/>
</dbReference>
<evidence type="ECO:0000256" key="5">
    <source>
        <dbReference type="ARBA" id="ARBA00022448"/>
    </source>
</evidence>
<evidence type="ECO:0000256" key="12">
    <source>
        <dbReference type="ARBA" id="ARBA00023075"/>
    </source>
</evidence>
<feature type="transmembrane region" description="Helical" evidence="16">
    <location>
        <begin position="287"/>
        <end position="309"/>
    </location>
</feature>
<sequence length="450" mass="49311">MLMVLFLMGFTVVVVLMSCFLKLGSWLGWMVVVWGCMVNAVGVSLSVYNSVGVVNCDFGEVFCYDEVSCGLVWLLVVVVSLSLLASMDDMVRKNMEWSFLWLVVGLEVVLVFCFIVDSMIAFYVFFEGSLIPILFIVCCWGYQPERLQASKYVMLYMVVASLPLLVCVMKLFSFEGSDSFVYFYSGGSDGLQVSFLEFFGVSLAFFVKSPVYGVHLWLPKAHAEAPVGGSMLLAGVLLKLGGYGLIRFGWFLCGFSGVVLNGVICLCVLGGIFASMVCCVQIDVKGLIAYSSIGHMSLVVSGVMCGSYWGLKGGVFLMLAHGLSSCGMFFLASNLSKLCSSRMLFVIRGGVGNLFGVNFWLVVMCGFNAGVPLSLNFLSEVMLYVALVSYSLVFSVFIGVLSFLSCLYSWFFLLRYAGWSLPILGLFFIVWGFSVLCGESGLFTCYFFSG</sequence>
<dbReference type="PRINTS" id="PR01437">
    <property type="entry name" value="NUOXDRDTASE4"/>
</dbReference>
<dbReference type="Pfam" id="PF00361">
    <property type="entry name" value="Proton_antipo_M"/>
    <property type="match status" value="1"/>
</dbReference>
<feature type="transmembrane region" description="Helical" evidence="16">
    <location>
        <begin position="154"/>
        <end position="174"/>
    </location>
</feature>
<keyword evidence="9 16" id="KW-0249">Electron transport</keyword>
<dbReference type="InterPro" id="IPR001750">
    <property type="entry name" value="ND/Mrp_TM"/>
</dbReference>
<dbReference type="GO" id="GO:0003954">
    <property type="term" value="F:NADH dehydrogenase activity"/>
    <property type="evidence" value="ECO:0007669"/>
    <property type="project" value="TreeGrafter"/>
</dbReference>
<evidence type="ECO:0000256" key="7">
    <source>
        <dbReference type="ARBA" id="ARBA00022692"/>
    </source>
</evidence>
<feature type="transmembrane region" description="Helical" evidence="16">
    <location>
        <begin position="6"/>
        <end position="24"/>
    </location>
</feature>
<feature type="transmembrane region" description="Helical" evidence="16">
    <location>
        <begin position="71"/>
        <end position="87"/>
    </location>
</feature>
<accession>A0A1P8AJ42</accession>
<protein>
    <recommendedName>
        <fullName evidence="4 16">NADH-ubiquinone oxidoreductase chain 4</fullName>
        <ecNumber evidence="3 16">7.1.1.2</ecNumber>
    </recommendedName>
</protein>
<keyword evidence="8" id="KW-1278">Translocase</keyword>
<comment type="catalytic activity">
    <reaction evidence="15 16">
        <text>a ubiquinone + NADH + 5 H(+)(in) = a ubiquinol + NAD(+) + 4 H(+)(out)</text>
        <dbReference type="Rhea" id="RHEA:29091"/>
        <dbReference type="Rhea" id="RHEA-COMP:9565"/>
        <dbReference type="Rhea" id="RHEA-COMP:9566"/>
        <dbReference type="ChEBI" id="CHEBI:15378"/>
        <dbReference type="ChEBI" id="CHEBI:16389"/>
        <dbReference type="ChEBI" id="CHEBI:17976"/>
        <dbReference type="ChEBI" id="CHEBI:57540"/>
        <dbReference type="ChEBI" id="CHEBI:57945"/>
        <dbReference type="EC" id="7.1.1.2"/>
    </reaction>
</comment>
<keyword evidence="11 16" id="KW-0520">NAD</keyword>
<comment type="function">
    <text evidence="16">Core subunit of the mitochondrial membrane respiratory chain NADH dehydrogenase (Complex I) which catalyzes electron transfer from NADH through the respiratory chain, using ubiquinone as an electron acceptor. Essential for the catalytic activity and assembly of complex I.</text>
</comment>
<feature type="transmembrane region" description="Helical" evidence="16">
    <location>
        <begin position="31"/>
        <end position="51"/>
    </location>
</feature>
<dbReference type="EMBL" id="KU559010">
    <property type="protein sequence ID" value="AMZ00194.1"/>
    <property type="molecule type" value="Genomic_DNA"/>
</dbReference>
<evidence type="ECO:0000256" key="13">
    <source>
        <dbReference type="ARBA" id="ARBA00023128"/>
    </source>
</evidence>
<keyword evidence="7 16" id="KW-0812">Transmembrane</keyword>
<dbReference type="GO" id="GO:0048039">
    <property type="term" value="F:ubiquinone binding"/>
    <property type="evidence" value="ECO:0007669"/>
    <property type="project" value="TreeGrafter"/>
</dbReference>
<organism evidence="18">
    <name type="scientific">Potamilus alatus</name>
    <dbReference type="NCBI Taxonomy" id="81573"/>
    <lineage>
        <taxon>Eukaryota</taxon>
        <taxon>Metazoa</taxon>
        <taxon>Spiralia</taxon>
        <taxon>Lophotrochozoa</taxon>
        <taxon>Mollusca</taxon>
        <taxon>Bivalvia</taxon>
        <taxon>Autobranchia</taxon>
        <taxon>Heteroconchia</taxon>
        <taxon>Palaeoheterodonta</taxon>
        <taxon>Unionida</taxon>
        <taxon>Unionoidea</taxon>
        <taxon>Unionidae</taxon>
        <taxon>Ambleminae</taxon>
        <taxon>Lampsilini</taxon>
        <taxon>Potamilus</taxon>
    </lineage>
</organism>
<evidence type="ECO:0000256" key="1">
    <source>
        <dbReference type="ARBA" id="ARBA00004225"/>
    </source>
</evidence>
<evidence type="ECO:0000256" key="14">
    <source>
        <dbReference type="ARBA" id="ARBA00023136"/>
    </source>
</evidence>
<evidence type="ECO:0000256" key="2">
    <source>
        <dbReference type="ARBA" id="ARBA00009025"/>
    </source>
</evidence>
<evidence type="ECO:0000256" key="10">
    <source>
        <dbReference type="ARBA" id="ARBA00022989"/>
    </source>
</evidence>
<feature type="transmembrane region" description="Helical" evidence="16">
    <location>
        <begin position="258"/>
        <end position="280"/>
    </location>
</feature>
<keyword evidence="12 16" id="KW-0830">Ubiquinone</keyword>
<keyword evidence="5 16" id="KW-0813">Transport</keyword>
<evidence type="ECO:0000259" key="17">
    <source>
        <dbReference type="Pfam" id="PF00361"/>
    </source>
</evidence>
<keyword evidence="10 16" id="KW-1133">Transmembrane helix</keyword>
<dbReference type="GO" id="GO:0042773">
    <property type="term" value="P:ATP synthesis coupled electron transport"/>
    <property type="evidence" value="ECO:0007669"/>
    <property type="project" value="InterPro"/>
</dbReference>
<feature type="domain" description="NADH:quinone oxidoreductase/Mrp antiporter transmembrane" evidence="17">
    <location>
        <begin position="118"/>
        <end position="403"/>
    </location>
</feature>
<evidence type="ECO:0000256" key="8">
    <source>
        <dbReference type="ARBA" id="ARBA00022967"/>
    </source>
</evidence>
<dbReference type="RefSeq" id="YP_009346115.1">
    <property type="nucleotide sequence ID" value="NC_033858.1"/>
</dbReference>
<feature type="transmembrane region" description="Helical" evidence="16">
    <location>
        <begin position="345"/>
        <end position="369"/>
    </location>
</feature>
<dbReference type="PANTHER" id="PTHR43507">
    <property type="entry name" value="NADH-UBIQUINONE OXIDOREDUCTASE CHAIN 4"/>
    <property type="match status" value="1"/>
</dbReference>
<dbReference type="EC" id="7.1.1.2" evidence="3 16"/>
<dbReference type="CTD" id="4538"/>
<evidence type="ECO:0000256" key="3">
    <source>
        <dbReference type="ARBA" id="ARBA00012944"/>
    </source>
</evidence>
<evidence type="ECO:0000256" key="15">
    <source>
        <dbReference type="ARBA" id="ARBA00049551"/>
    </source>
</evidence>
<dbReference type="PANTHER" id="PTHR43507:SF20">
    <property type="entry name" value="NADH-UBIQUINONE OXIDOREDUCTASE CHAIN 4"/>
    <property type="match status" value="1"/>
</dbReference>
<proteinExistence type="inferred from homology"/>